<keyword evidence="4" id="KW-1185">Reference proteome</keyword>
<feature type="region of interest" description="Disordered" evidence="1">
    <location>
        <begin position="172"/>
        <end position="192"/>
    </location>
</feature>
<evidence type="ECO:0000256" key="1">
    <source>
        <dbReference type="SAM" id="MobiDB-lite"/>
    </source>
</evidence>
<feature type="compositionally biased region" description="Low complexity" evidence="1">
    <location>
        <begin position="1"/>
        <end position="10"/>
    </location>
</feature>
<feature type="transmembrane region" description="Helical" evidence="2">
    <location>
        <begin position="223"/>
        <end position="245"/>
    </location>
</feature>
<dbReference type="EMBL" id="LODT01000028">
    <property type="protein sequence ID" value="KYQ93138.1"/>
    <property type="molecule type" value="Genomic_DNA"/>
</dbReference>
<sequence length="278" mass="31736">MEFSNNNMVDNNEDNLQHRYIPPPPTSTNSYFYKHHQQHLPSSTISDQYGFNQNDLFSNTPNVETKIQDESYYTGTNESDPNVQVIDINSLPPPPPPISNLPPHQLQQPIYPTVPYNAQILSTASEDNNEMFHYQNSNYMNWSLPFYTYNSSQNAYIPLPINLQAPTKAVTIPNTQQQQQQQQQQQASIPSPSSVMTLQNLKLSNIVGTTENEEDDYHNNVDFAMTLLIFILGFFIVIPWFFGVLYLKSKSSIAKRLAKMSLMLGFTVLIFAVLTFLI</sequence>
<accession>A0A151ZGM9</accession>
<protein>
    <submittedName>
        <fullName evidence="3">Uncharacterized protein</fullName>
    </submittedName>
</protein>
<organism evidence="3 4">
    <name type="scientific">Tieghemostelium lacteum</name>
    <name type="common">Slime mold</name>
    <name type="synonym">Dictyostelium lacteum</name>
    <dbReference type="NCBI Taxonomy" id="361077"/>
    <lineage>
        <taxon>Eukaryota</taxon>
        <taxon>Amoebozoa</taxon>
        <taxon>Evosea</taxon>
        <taxon>Eumycetozoa</taxon>
        <taxon>Dictyostelia</taxon>
        <taxon>Dictyosteliales</taxon>
        <taxon>Raperosteliaceae</taxon>
        <taxon>Tieghemostelium</taxon>
    </lineage>
</organism>
<feature type="region of interest" description="Disordered" evidence="1">
    <location>
        <begin position="1"/>
        <end position="29"/>
    </location>
</feature>
<dbReference type="PANTHER" id="PTHR34078">
    <property type="entry name" value="EXPRESSED PROTEIN"/>
    <property type="match status" value="1"/>
</dbReference>
<proteinExistence type="predicted"/>
<keyword evidence="2" id="KW-1133">Transmembrane helix</keyword>
<feature type="compositionally biased region" description="Low complexity" evidence="1">
    <location>
        <begin position="176"/>
        <end position="186"/>
    </location>
</feature>
<evidence type="ECO:0000313" key="4">
    <source>
        <dbReference type="Proteomes" id="UP000076078"/>
    </source>
</evidence>
<evidence type="ECO:0000313" key="3">
    <source>
        <dbReference type="EMBL" id="KYQ93138.1"/>
    </source>
</evidence>
<feature type="transmembrane region" description="Helical" evidence="2">
    <location>
        <begin position="257"/>
        <end position="277"/>
    </location>
</feature>
<dbReference type="Proteomes" id="UP000076078">
    <property type="component" value="Unassembled WGS sequence"/>
</dbReference>
<evidence type="ECO:0000256" key="2">
    <source>
        <dbReference type="SAM" id="Phobius"/>
    </source>
</evidence>
<dbReference type="AlphaFoldDB" id="A0A151ZGM9"/>
<dbReference type="InParanoid" id="A0A151ZGM9"/>
<comment type="caution">
    <text evidence="3">The sequence shown here is derived from an EMBL/GenBank/DDBJ whole genome shotgun (WGS) entry which is preliminary data.</text>
</comment>
<dbReference type="PANTHER" id="PTHR34078:SF3">
    <property type="entry name" value="TRANSMEMBRANE PROTEIN"/>
    <property type="match status" value="1"/>
</dbReference>
<keyword evidence="2" id="KW-0472">Membrane</keyword>
<reference evidence="3 4" key="1">
    <citation type="submission" date="2015-12" db="EMBL/GenBank/DDBJ databases">
        <title>Dictyostelia acquired genes for synthesis and detection of signals that induce cell-type specialization by lateral gene transfer from prokaryotes.</title>
        <authorList>
            <person name="Gloeckner G."/>
            <person name="Schaap P."/>
        </authorList>
    </citation>
    <scope>NUCLEOTIDE SEQUENCE [LARGE SCALE GENOMIC DNA]</scope>
    <source>
        <strain evidence="3 4">TK</strain>
    </source>
</reference>
<gene>
    <name evidence="3" type="ORF">DLAC_05771</name>
</gene>
<name>A0A151ZGM9_TIELA</name>
<keyword evidence="2" id="KW-0812">Transmembrane</keyword>